<dbReference type="OrthoDB" id="9932926at2759"/>
<dbReference type="GO" id="GO:0005737">
    <property type="term" value="C:cytoplasm"/>
    <property type="evidence" value="ECO:0007669"/>
    <property type="project" value="TreeGrafter"/>
</dbReference>
<evidence type="ECO:0000313" key="3">
    <source>
        <dbReference type="EMBL" id="PKS07897.1"/>
    </source>
</evidence>
<dbReference type="SUPFAM" id="SSF52833">
    <property type="entry name" value="Thioredoxin-like"/>
    <property type="match status" value="1"/>
</dbReference>
<comment type="caution">
    <text evidence="3">The sequence shown here is derived from an EMBL/GenBank/DDBJ whole genome shotgun (WGS) entry which is preliminary data.</text>
</comment>
<sequence>MSSSGTTFSTDPALWIFTSLTAGSSHIVTATSRLETILRANKVPFKAVDIATDEKARMLWGRRAGKDAGGRMRKLPGLVQEGMVLGDLVEIEEWNEYGELKQNVKIYYDDFTIPPISQAPPPPKPAPAVTKAAPAAPPLPKTEPAKEAPMPVPTASSSAAPATVLPIHSIADEAAKKAKEMRLQSLREKVYGKDGAKAKEAGKTDDQGDKKKEVESKTEEKKPETKKEEEEENEEDDEDESEEDDEEDEKETSKRADSLPPLKPTESSSSDASAKPSGLQSPTSAAWKNSNPESLREMIQSPTSTSWKSSHVDPPVTSLHGSLLETASEEEIAAIERREAITEEPDKEDELAKEDEEEERRKSLVSN</sequence>
<comment type="similarity">
    <text evidence="1">Belongs to the SH3BGR family.</text>
</comment>
<evidence type="ECO:0000313" key="4">
    <source>
        <dbReference type="Proteomes" id="UP000233524"/>
    </source>
</evidence>
<dbReference type="InterPro" id="IPR036249">
    <property type="entry name" value="Thioredoxin-like_sf"/>
</dbReference>
<keyword evidence="4" id="KW-1185">Reference proteome</keyword>
<dbReference type="AlphaFoldDB" id="A0A2N3N661"/>
<name>A0A2N3N661_9PEZI</name>
<dbReference type="InterPro" id="IPR051033">
    <property type="entry name" value="SH3BGR"/>
</dbReference>
<feature type="compositionally biased region" description="Low complexity" evidence="2">
    <location>
        <begin position="267"/>
        <end position="277"/>
    </location>
</feature>
<feature type="compositionally biased region" description="Acidic residues" evidence="2">
    <location>
        <begin position="342"/>
        <end position="358"/>
    </location>
</feature>
<gene>
    <name evidence="3" type="ORF">jhhlp_006505</name>
</gene>
<feature type="compositionally biased region" description="Acidic residues" evidence="2">
    <location>
        <begin position="229"/>
        <end position="250"/>
    </location>
</feature>
<dbReference type="STRING" id="41688.A0A2N3N661"/>
<dbReference type="EMBL" id="NLAX01000701">
    <property type="protein sequence ID" value="PKS07897.1"/>
    <property type="molecule type" value="Genomic_DNA"/>
</dbReference>
<evidence type="ECO:0000256" key="2">
    <source>
        <dbReference type="SAM" id="MobiDB-lite"/>
    </source>
</evidence>
<evidence type="ECO:0000256" key="1">
    <source>
        <dbReference type="ARBA" id="ARBA00007764"/>
    </source>
</evidence>
<feature type="compositionally biased region" description="Basic and acidic residues" evidence="2">
    <location>
        <begin position="192"/>
        <end position="228"/>
    </location>
</feature>
<feature type="compositionally biased region" description="Polar residues" evidence="2">
    <location>
        <begin position="278"/>
        <end position="293"/>
    </location>
</feature>
<dbReference type="Pfam" id="PF04908">
    <property type="entry name" value="SH3BGR"/>
    <property type="match status" value="1"/>
</dbReference>
<feature type="compositionally biased region" description="Pro residues" evidence="2">
    <location>
        <begin position="117"/>
        <end position="126"/>
    </location>
</feature>
<accession>A0A2N3N661</accession>
<reference evidence="3 4" key="1">
    <citation type="journal article" date="2017" name="G3 (Bethesda)">
        <title>First Draft Genome Sequence of the Pathogenic Fungus Lomentospora prolificans (Formerly Scedosporium prolificans).</title>
        <authorList>
            <person name="Luo R."/>
            <person name="Zimin A."/>
            <person name="Workman R."/>
            <person name="Fan Y."/>
            <person name="Pertea G."/>
            <person name="Grossman N."/>
            <person name="Wear M.P."/>
            <person name="Jia B."/>
            <person name="Miller H."/>
            <person name="Casadevall A."/>
            <person name="Timp W."/>
            <person name="Zhang S.X."/>
            <person name="Salzberg S.L."/>
        </authorList>
    </citation>
    <scope>NUCLEOTIDE SEQUENCE [LARGE SCALE GENOMIC DNA]</scope>
    <source>
        <strain evidence="3 4">JHH-5317</strain>
    </source>
</reference>
<dbReference type="VEuPathDB" id="FungiDB:jhhlp_006505"/>
<dbReference type="PANTHER" id="PTHR12232:SF0">
    <property type="entry name" value="THIOREDOXIN DOMAIN-CONTAINING PROTEIN"/>
    <property type="match status" value="1"/>
</dbReference>
<feature type="region of interest" description="Disordered" evidence="2">
    <location>
        <begin position="192"/>
        <end position="367"/>
    </location>
</feature>
<protein>
    <submittedName>
        <fullName evidence="3">Uncharacterized protein</fullName>
    </submittedName>
</protein>
<dbReference type="InterPro" id="IPR006993">
    <property type="entry name" value="Glut_rich_SH3-bd"/>
</dbReference>
<proteinExistence type="inferred from homology"/>
<feature type="compositionally biased region" description="Low complexity" evidence="2">
    <location>
        <begin position="147"/>
        <end position="160"/>
    </location>
</feature>
<dbReference type="Proteomes" id="UP000233524">
    <property type="component" value="Unassembled WGS sequence"/>
</dbReference>
<dbReference type="InParanoid" id="A0A2N3N661"/>
<dbReference type="Gene3D" id="3.40.30.10">
    <property type="entry name" value="Glutaredoxin"/>
    <property type="match status" value="1"/>
</dbReference>
<feature type="compositionally biased region" description="Polar residues" evidence="2">
    <location>
        <begin position="300"/>
        <end position="309"/>
    </location>
</feature>
<dbReference type="PANTHER" id="PTHR12232">
    <property type="entry name" value="SH3 DOMAIN-BINDING GLUTAMIC ACID-RICH-LIKE PROTEIN"/>
    <property type="match status" value="1"/>
</dbReference>
<organism evidence="3 4">
    <name type="scientific">Lomentospora prolificans</name>
    <dbReference type="NCBI Taxonomy" id="41688"/>
    <lineage>
        <taxon>Eukaryota</taxon>
        <taxon>Fungi</taxon>
        <taxon>Dikarya</taxon>
        <taxon>Ascomycota</taxon>
        <taxon>Pezizomycotina</taxon>
        <taxon>Sordariomycetes</taxon>
        <taxon>Hypocreomycetidae</taxon>
        <taxon>Microascales</taxon>
        <taxon>Microascaceae</taxon>
        <taxon>Lomentospora</taxon>
    </lineage>
</organism>
<feature type="region of interest" description="Disordered" evidence="2">
    <location>
        <begin position="117"/>
        <end position="160"/>
    </location>
</feature>